<name>A0ACC2JFJ4_9PEZI</name>
<reference evidence="1" key="1">
    <citation type="submission" date="2022-12" db="EMBL/GenBank/DDBJ databases">
        <title>Genome Sequence of Lasiodiplodia mahajangana.</title>
        <authorList>
            <person name="Buettner E."/>
        </authorList>
    </citation>
    <scope>NUCLEOTIDE SEQUENCE</scope>
    <source>
        <strain evidence="1">VT137</strain>
    </source>
</reference>
<accession>A0ACC2JFJ4</accession>
<organism evidence="1 2">
    <name type="scientific">Lasiodiplodia mahajangana</name>
    <dbReference type="NCBI Taxonomy" id="1108764"/>
    <lineage>
        <taxon>Eukaryota</taxon>
        <taxon>Fungi</taxon>
        <taxon>Dikarya</taxon>
        <taxon>Ascomycota</taxon>
        <taxon>Pezizomycotina</taxon>
        <taxon>Dothideomycetes</taxon>
        <taxon>Dothideomycetes incertae sedis</taxon>
        <taxon>Botryosphaeriales</taxon>
        <taxon>Botryosphaeriaceae</taxon>
        <taxon>Lasiodiplodia</taxon>
    </lineage>
</organism>
<proteinExistence type="predicted"/>
<keyword evidence="2" id="KW-1185">Reference proteome</keyword>
<comment type="caution">
    <text evidence="1">The sequence shown here is derived from an EMBL/GenBank/DDBJ whole genome shotgun (WGS) entry which is preliminary data.</text>
</comment>
<gene>
    <name evidence="1" type="ORF">O1611_g7660</name>
</gene>
<protein>
    <submittedName>
        <fullName evidence="1">Uncharacterized protein</fullName>
    </submittedName>
</protein>
<dbReference type="Proteomes" id="UP001153332">
    <property type="component" value="Unassembled WGS sequence"/>
</dbReference>
<sequence>MAQTIRNVMLIGGGGLFGTEICAALQKEQAFKLTILSRKCSKSIFPPHLRAVEVDDDYPVDQLVEAFKGQDALVSAIPGRPYTVHLRMIDAAIQAGVKRFIPSEYGNNTCTAAAELVSLYGDKAKVITYLKEKENTGLTWTAIHAGQFFDWGLESGWLDYYLNEKRVTIYDSGDKLWSTTNIGTVAMAVAKVLLKPDETKNKPMFIASFTVSQSQVLEALEALTGSKWAVSRMTSEEAFEKAKKLDNKDHSEGLKLLILMLLYADDADRGANFEKDGLLCNELLGLPKEDLIDVIERIVKSKGS</sequence>
<evidence type="ECO:0000313" key="2">
    <source>
        <dbReference type="Proteomes" id="UP001153332"/>
    </source>
</evidence>
<dbReference type="EMBL" id="JAPUUL010002089">
    <property type="protein sequence ID" value="KAJ8125978.1"/>
    <property type="molecule type" value="Genomic_DNA"/>
</dbReference>
<evidence type="ECO:0000313" key="1">
    <source>
        <dbReference type="EMBL" id="KAJ8125978.1"/>
    </source>
</evidence>